<keyword evidence="3" id="KW-1185">Reference proteome</keyword>
<name>A0AAD5MF15_PARTN</name>
<evidence type="ECO:0000256" key="1">
    <source>
        <dbReference type="SAM" id="SignalP"/>
    </source>
</evidence>
<feature type="signal peptide" evidence="1">
    <location>
        <begin position="1"/>
        <end position="26"/>
    </location>
</feature>
<evidence type="ECO:0000313" key="2">
    <source>
        <dbReference type="EMBL" id="KAJ1346501.1"/>
    </source>
</evidence>
<keyword evidence="1" id="KW-0732">Signal</keyword>
<dbReference type="Proteomes" id="UP001196413">
    <property type="component" value="Unassembled WGS sequence"/>
</dbReference>
<gene>
    <name evidence="2" type="ORF">KIN20_001298</name>
</gene>
<dbReference type="AlphaFoldDB" id="A0AAD5MF15"/>
<comment type="caution">
    <text evidence="2">The sequence shown here is derived from an EMBL/GenBank/DDBJ whole genome shotgun (WGS) entry which is preliminary data.</text>
</comment>
<dbReference type="EMBL" id="JAHQIW010000183">
    <property type="protein sequence ID" value="KAJ1346501.1"/>
    <property type="molecule type" value="Genomic_DNA"/>
</dbReference>
<evidence type="ECO:0000313" key="3">
    <source>
        <dbReference type="Proteomes" id="UP001196413"/>
    </source>
</evidence>
<proteinExistence type="predicted"/>
<accession>A0AAD5MF15</accession>
<feature type="chain" id="PRO_5042214087" evidence="1">
    <location>
        <begin position="27"/>
        <end position="251"/>
    </location>
</feature>
<sequence>MTTSTNMARFPIFLILLIFTISVVLGCGVMPQGQTTTRNFTVSGFTLPVAMVFTNALTAPTRFPGISTTSNAAKSFVSRLVMQRVTDVLEQQGRSAGLPDVILSNVLNQFTVQIEYDPFECKTVSAPDPGTTMVKGVMKEMLPNCIVVGGTVTALCTAENGVRPDMCDLTKNEKLEIIPSKHFSISGSLTTTNIIMANWSTLMWQNVVNRAVRMLASETCGQVVGAMRMMPLAQLDRTSSPLCNRLPRRRA</sequence>
<organism evidence="2 3">
    <name type="scientific">Parelaphostrongylus tenuis</name>
    <name type="common">Meningeal worm</name>
    <dbReference type="NCBI Taxonomy" id="148309"/>
    <lineage>
        <taxon>Eukaryota</taxon>
        <taxon>Metazoa</taxon>
        <taxon>Ecdysozoa</taxon>
        <taxon>Nematoda</taxon>
        <taxon>Chromadorea</taxon>
        <taxon>Rhabditida</taxon>
        <taxon>Rhabditina</taxon>
        <taxon>Rhabditomorpha</taxon>
        <taxon>Strongyloidea</taxon>
        <taxon>Metastrongylidae</taxon>
        <taxon>Parelaphostrongylus</taxon>
    </lineage>
</organism>
<reference evidence="2" key="1">
    <citation type="submission" date="2021-06" db="EMBL/GenBank/DDBJ databases">
        <title>Parelaphostrongylus tenuis whole genome reference sequence.</title>
        <authorList>
            <person name="Garwood T.J."/>
            <person name="Larsen P.A."/>
            <person name="Fountain-Jones N.M."/>
            <person name="Garbe J.R."/>
            <person name="Macchietto M.G."/>
            <person name="Kania S.A."/>
            <person name="Gerhold R.W."/>
            <person name="Richards J.E."/>
            <person name="Wolf T.M."/>
        </authorList>
    </citation>
    <scope>NUCLEOTIDE SEQUENCE</scope>
    <source>
        <strain evidence="2">MNPRO001-30</strain>
        <tissue evidence="2">Meninges</tissue>
    </source>
</reference>
<protein>
    <submittedName>
        <fullName evidence="2">Uncharacterized protein</fullName>
    </submittedName>
</protein>